<keyword evidence="7" id="KW-0436">Ligase</keyword>
<keyword evidence="2 5" id="KW-0812">Transmembrane</keyword>
<dbReference type="RefSeq" id="WP_251837419.1">
    <property type="nucleotide sequence ID" value="NZ_JACSQG010000011.1"/>
</dbReference>
<evidence type="ECO:0000313" key="8">
    <source>
        <dbReference type="Proteomes" id="UP000611945"/>
    </source>
</evidence>
<dbReference type="InterPro" id="IPR007016">
    <property type="entry name" value="O-antigen_ligase-rel_domated"/>
</dbReference>
<keyword evidence="8" id="KW-1185">Reference proteome</keyword>
<keyword evidence="4 5" id="KW-0472">Membrane</keyword>
<evidence type="ECO:0000256" key="1">
    <source>
        <dbReference type="ARBA" id="ARBA00004141"/>
    </source>
</evidence>
<dbReference type="InterPro" id="IPR051533">
    <property type="entry name" value="WaaL-like"/>
</dbReference>
<dbReference type="GO" id="GO:0016874">
    <property type="term" value="F:ligase activity"/>
    <property type="evidence" value="ECO:0007669"/>
    <property type="project" value="UniProtKB-KW"/>
</dbReference>
<sequence>MSRERLGNGLSWLTIFGLACFLCGPWLLPSNTYYHRLIILLLWVPAFVHFLVLRKQYPPVPSAFVWLYLALSVWYWLVVALTLERQDDLRELKLPFYIAFSLLGVVVCAKHLKERFADFLLLCGVLGGLGAGWSWIDFYWIEGHRYGERVVSMGLWRVVIPAAQACGALVILTAMLGLMGKRKLWELGAVLLALACYGLFLYFNQSRWVWLSLAMAFVGGGIISRHRTVYAMALASIVLLAIVLWLKPTFLLNRGLSYRPELWREGFNLLLSNWEHGLGLNEYWIEADVLKFSSRHPHNMFLDIGIRFGLLGLLLWAGLWLWAGWRAFRARHTGLGSTLVTLWLYSGLVVLTEGTAPWVKPAPIWFVTWLPIALALAIDLRARSGSRHGQSSVISVWRGAASCCP</sequence>
<feature type="transmembrane region" description="Helical" evidence="5">
    <location>
        <begin position="119"/>
        <end position="136"/>
    </location>
</feature>
<keyword evidence="3 5" id="KW-1133">Transmembrane helix</keyword>
<reference evidence="7 8" key="1">
    <citation type="submission" date="2020-08" db="EMBL/GenBank/DDBJ databases">
        <title>A Genomic Blueprint of the Chicken Gut Microbiome.</title>
        <authorList>
            <person name="Gilroy R."/>
            <person name="Ravi A."/>
            <person name="Getino M."/>
            <person name="Pursley I."/>
            <person name="Horton D.L."/>
            <person name="Alikhan N.-F."/>
            <person name="Baker D."/>
            <person name="Gharbi K."/>
            <person name="Hall N."/>
            <person name="Watson M."/>
            <person name="Adriaenssens E.M."/>
            <person name="Foster-Nyarko E."/>
            <person name="Jarju S."/>
            <person name="Secka A."/>
            <person name="Antonio M."/>
            <person name="Oren A."/>
            <person name="Chaudhuri R."/>
            <person name="La Ragione R.M."/>
            <person name="Hildebrand F."/>
            <person name="Pallen M.J."/>
        </authorList>
    </citation>
    <scope>NUCLEOTIDE SEQUENCE [LARGE SCALE GENOMIC DNA]</scope>
    <source>
        <strain evidence="7 8">Sa2CUA2</strain>
    </source>
</reference>
<feature type="transmembrane region" description="Helical" evidence="5">
    <location>
        <begin position="33"/>
        <end position="53"/>
    </location>
</feature>
<feature type="transmembrane region" description="Helical" evidence="5">
    <location>
        <begin position="184"/>
        <end position="202"/>
    </location>
</feature>
<organism evidence="7 8">
    <name type="scientific">Serpens gallinarum</name>
    <dbReference type="NCBI Taxonomy" id="2763075"/>
    <lineage>
        <taxon>Bacteria</taxon>
        <taxon>Pseudomonadati</taxon>
        <taxon>Pseudomonadota</taxon>
        <taxon>Gammaproteobacteria</taxon>
        <taxon>Pseudomonadales</taxon>
        <taxon>Pseudomonadaceae</taxon>
        <taxon>Pseudomonas</taxon>
    </lineage>
</organism>
<comment type="subcellular location">
    <subcellularLocation>
        <location evidence="1">Membrane</location>
        <topology evidence="1">Multi-pass membrane protein</topology>
    </subcellularLocation>
</comment>
<feature type="transmembrane region" description="Helical" evidence="5">
    <location>
        <begin position="95"/>
        <end position="112"/>
    </location>
</feature>
<evidence type="ECO:0000259" key="6">
    <source>
        <dbReference type="Pfam" id="PF04932"/>
    </source>
</evidence>
<name>A0ABR8TS77_9PSED</name>
<dbReference type="Pfam" id="PF04932">
    <property type="entry name" value="Wzy_C"/>
    <property type="match status" value="1"/>
</dbReference>
<proteinExistence type="predicted"/>
<dbReference type="PROSITE" id="PS51257">
    <property type="entry name" value="PROKAR_LIPOPROTEIN"/>
    <property type="match status" value="1"/>
</dbReference>
<feature type="transmembrane region" description="Helical" evidence="5">
    <location>
        <begin position="9"/>
        <end position="27"/>
    </location>
</feature>
<gene>
    <name evidence="7" type="ORF">H9642_15710</name>
</gene>
<feature type="transmembrane region" description="Helical" evidence="5">
    <location>
        <begin position="208"/>
        <end position="224"/>
    </location>
</feature>
<feature type="transmembrane region" description="Helical" evidence="5">
    <location>
        <begin position="304"/>
        <end position="323"/>
    </location>
</feature>
<evidence type="ECO:0000256" key="3">
    <source>
        <dbReference type="ARBA" id="ARBA00022989"/>
    </source>
</evidence>
<feature type="transmembrane region" description="Helical" evidence="5">
    <location>
        <begin position="335"/>
        <end position="352"/>
    </location>
</feature>
<dbReference type="PANTHER" id="PTHR37422">
    <property type="entry name" value="TEICHURONIC ACID BIOSYNTHESIS PROTEIN TUAE"/>
    <property type="match status" value="1"/>
</dbReference>
<feature type="domain" description="O-antigen ligase-related" evidence="6">
    <location>
        <begin position="193"/>
        <end position="317"/>
    </location>
</feature>
<evidence type="ECO:0000256" key="5">
    <source>
        <dbReference type="SAM" id="Phobius"/>
    </source>
</evidence>
<protein>
    <submittedName>
        <fullName evidence="7">O-antigen ligase domain-containing protein</fullName>
    </submittedName>
</protein>
<feature type="transmembrane region" description="Helical" evidence="5">
    <location>
        <begin position="156"/>
        <end position="177"/>
    </location>
</feature>
<dbReference type="PANTHER" id="PTHR37422:SF13">
    <property type="entry name" value="LIPOPOLYSACCHARIDE BIOSYNTHESIS PROTEIN PA4999-RELATED"/>
    <property type="match status" value="1"/>
</dbReference>
<comment type="caution">
    <text evidence="7">The sequence shown here is derived from an EMBL/GenBank/DDBJ whole genome shotgun (WGS) entry which is preliminary data.</text>
</comment>
<evidence type="ECO:0000256" key="4">
    <source>
        <dbReference type="ARBA" id="ARBA00023136"/>
    </source>
</evidence>
<feature type="transmembrane region" description="Helical" evidence="5">
    <location>
        <begin position="229"/>
        <end position="246"/>
    </location>
</feature>
<evidence type="ECO:0000313" key="7">
    <source>
        <dbReference type="EMBL" id="MBD7978631.1"/>
    </source>
</evidence>
<dbReference type="Proteomes" id="UP000611945">
    <property type="component" value="Unassembled WGS sequence"/>
</dbReference>
<evidence type="ECO:0000256" key="2">
    <source>
        <dbReference type="ARBA" id="ARBA00022692"/>
    </source>
</evidence>
<accession>A0ABR8TS77</accession>
<dbReference type="EMBL" id="JACSQG010000011">
    <property type="protein sequence ID" value="MBD7978631.1"/>
    <property type="molecule type" value="Genomic_DNA"/>
</dbReference>
<feature type="transmembrane region" description="Helical" evidence="5">
    <location>
        <begin position="65"/>
        <end position="83"/>
    </location>
</feature>
<feature type="transmembrane region" description="Helical" evidence="5">
    <location>
        <begin position="364"/>
        <end position="382"/>
    </location>
</feature>